<evidence type="ECO:0000313" key="3">
    <source>
        <dbReference type="Proteomes" id="UP000799764"/>
    </source>
</evidence>
<dbReference type="PROSITE" id="PS50097">
    <property type="entry name" value="BTB"/>
    <property type="match status" value="1"/>
</dbReference>
<evidence type="ECO:0000259" key="1">
    <source>
        <dbReference type="PROSITE" id="PS50097"/>
    </source>
</evidence>
<dbReference type="PANTHER" id="PTHR47843">
    <property type="entry name" value="BTB DOMAIN-CONTAINING PROTEIN-RELATED"/>
    <property type="match status" value="1"/>
</dbReference>
<feature type="domain" description="BTB" evidence="1">
    <location>
        <begin position="19"/>
        <end position="90"/>
    </location>
</feature>
<dbReference type="SUPFAM" id="SSF54695">
    <property type="entry name" value="POZ domain"/>
    <property type="match status" value="1"/>
</dbReference>
<keyword evidence="3" id="KW-1185">Reference proteome</keyword>
<dbReference type="SMART" id="SM00225">
    <property type="entry name" value="BTB"/>
    <property type="match status" value="1"/>
</dbReference>
<dbReference type="EMBL" id="MU001492">
    <property type="protein sequence ID" value="KAF2452022.1"/>
    <property type="molecule type" value="Genomic_DNA"/>
</dbReference>
<sequence length="217" mass="24169">MAASSKSPGESLFNNPAFSNVKIKLHYNGSVHEYHAHTMILASGSRFFLNAFTGQFKEASENVIELHDDVPEHFEIVLKFLYTHRYDKDAIVKLADNNQDKRVLTPIGVHVIADKYDIELLSECMADDVGAILPTYTQWSTYKAVIQGFYGGCSRARSPVGTIIARTLIEHSTNFVGVAECKDLMQQFPCFGADIALEMHGRSKYFSICGTSHKLLG</sequence>
<dbReference type="Pfam" id="PF00651">
    <property type="entry name" value="BTB"/>
    <property type="match status" value="1"/>
</dbReference>
<comment type="caution">
    <text evidence="2">The sequence shown here is derived from an EMBL/GenBank/DDBJ whole genome shotgun (WGS) entry which is preliminary data.</text>
</comment>
<protein>
    <recommendedName>
        <fullName evidence="1">BTB domain-containing protein</fullName>
    </recommendedName>
</protein>
<dbReference type="CDD" id="cd18186">
    <property type="entry name" value="BTB_POZ_ZBTB_KLHL-like"/>
    <property type="match status" value="1"/>
</dbReference>
<name>A0A9P4PXF4_9PLEO</name>
<dbReference type="InterPro" id="IPR000210">
    <property type="entry name" value="BTB/POZ_dom"/>
</dbReference>
<dbReference type="Gene3D" id="3.30.710.10">
    <property type="entry name" value="Potassium Channel Kv1.1, Chain A"/>
    <property type="match status" value="1"/>
</dbReference>
<evidence type="ECO:0000313" key="2">
    <source>
        <dbReference type="EMBL" id="KAF2452022.1"/>
    </source>
</evidence>
<gene>
    <name evidence="2" type="ORF">P171DRAFT_16702</name>
</gene>
<proteinExistence type="predicted"/>
<dbReference type="AlphaFoldDB" id="A0A9P4PXF4"/>
<reference evidence="2" key="1">
    <citation type="journal article" date="2020" name="Stud. Mycol.">
        <title>101 Dothideomycetes genomes: a test case for predicting lifestyles and emergence of pathogens.</title>
        <authorList>
            <person name="Haridas S."/>
            <person name="Albert R."/>
            <person name="Binder M."/>
            <person name="Bloem J."/>
            <person name="Labutti K."/>
            <person name="Salamov A."/>
            <person name="Andreopoulos B."/>
            <person name="Baker S."/>
            <person name="Barry K."/>
            <person name="Bills G."/>
            <person name="Bluhm B."/>
            <person name="Cannon C."/>
            <person name="Castanera R."/>
            <person name="Culley D."/>
            <person name="Daum C."/>
            <person name="Ezra D."/>
            <person name="Gonzalez J."/>
            <person name="Henrissat B."/>
            <person name="Kuo A."/>
            <person name="Liang C."/>
            <person name="Lipzen A."/>
            <person name="Lutzoni F."/>
            <person name="Magnuson J."/>
            <person name="Mondo S."/>
            <person name="Nolan M."/>
            <person name="Ohm R."/>
            <person name="Pangilinan J."/>
            <person name="Park H.-J."/>
            <person name="Ramirez L."/>
            <person name="Alfaro M."/>
            <person name="Sun H."/>
            <person name="Tritt A."/>
            <person name="Yoshinaga Y."/>
            <person name="Zwiers L.-H."/>
            <person name="Turgeon B."/>
            <person name="Goodwin S."/>
            <person name="Spatafora J."/>
            <person name="Crous P."/>
            <person name="Grigoriev I."/>
        </authorList>
    </citation>
    <scope>NUCLEOTIDE SEQUENCE</scope>
    <source>
        <strain evidence="2">CBS 690.94</strain>
    </source>
</reference>
<dbReference type="OrthoDB" id="6359816at2759"/>
<dbReference type="InterPro" id="IPR011333">
    <property type="entry name" value="SKP1/BTB/POZ_sf"/>
</dbReference>
<dbReference type="Proteomes" id="UP000799764">
    <property type="component" value="Unassembled WGS sequence"/>
</dbReference>
<accession>A0A9P4PXF4</accession>
<organism evidence="2 3">
    <name type="scientific">Karstenula rhodostoma CBS 690.94</name>
    <dbReference type="NCBI Taxonomy" id="1392251"/>
    <lineage>
        <taxon>Eukaryota</taxon>
        <taxon>Fungi</taxon>
        <taxon>Dikarya</taxon>
        <taxon>Ascomycota</taxon>
        <taxon>Pezizomycotina</taxon>
        <taxon>Dothideomycetes</taxon>
        <taxon>Pleosporomycetidae</taxon>
        <taxon>Pleosporales</taxon>
        <taxon>Massarineae</taxon>
        <taxon>Didymosphaeriaceae</taxon>
        <taxon>Karstenula</taxon>
    </lineage>
</organism>